<organism evidence="1 2">
    <name type="scientific">Acinetobacter bouvetii</name>
    <dbReference type="NCBI Taxonomy" id="202951"/>
    <lineage>
        <taxon>Bacteria</taxon>
        <taxon>Pseudomonadati</taxon>
        <taxon>Pseudomonadota</taxon>
        <taxon>Gammaproteobacteria</taxon>
        <taxon>Moraxellales</taxon>
        <taxon>Moraxellaceae</taxon>
        <taxon>Acinetobacter</taxon>
    </lineage>
</organism>
<dbReference type="EMBL" id="CADDTS010000049">
    <property type="protein sequence ID" value="CAB1222467.1"/>
    <property type="molecule type" value="Genomic_DNA"/>
</dbReference>
<sequence>MAEEAVGSIVLIVDGKEYDCASCETQKQTGRRPVPTMNRERRNKYRTSGVKSYTLNAAVIIPDGKDTVDWDNIVDARISIESPTGGFRETYIDCSTSEVSESYSVEGETRRNLSMFALDMLKESM</sequence>
<evidence type="ECO:0008006" key="3">
    <source>
        <dbReference type="Google" id="ProtNLM"/>
    </source>
</evidence>
<comment type="caution">
    <text evidence="1">The sequence shown here is derived from an EMBL/GenBank/DDBJ whole genome shotgun (WGS) entry which is preliminary data.</text>
</comment>
<evidence type="ECO:0000313" key="1">
    <source>
        <dbReference type="EMBL" id="CAB1222467.1"/>
    </source>
</evidence>
<evidence type="ECO:0000313" key="2">
    <source>
        <dbReference type="Proteomes" id="UP000489961"/>
    </source>
</evidence>
<dbReference type="Proteomes" id="UP000489961">
    <property type="component" value="Unassembled WGS sequence"/>
</dbReference>
<dbReference type="RefSeq" id="WP_174560817.1">
    <property type="nucleotide sequence ID" value="NZ_CADDTS010000049.1"/>
</dbReference>
<protein>
    <recommendedName>
        <fullName evidence="3">Phage tail protein</fullName>
    </recommendedName>
</protein>
<reference evidence="1 2" key="1">
    <citation type="submission" date="2020-02" db="EMBL/GenBank/DDBJ databases">
        <authorList>
            <person name="Chaudhuri R."/>
        </authorList>
    </citation>
    <scope>NUCLEOTIDE SEQUENCE [LARGE SCALE GENOMIC DNA]</scope>
    <source>
        <strain evidence="1">SFB21</strain>
    </source>
</reference>
<accession>A0A811GE76</accession>
<dbReference type="AlphaFoldDB" id="A0A811GE76"/>
<proteinExistence type="predicted"/>
<gene>
    <name evidence="1" type="ORF">SFB21_3126</name>
</gene>
<name>A0A811GE76_9GAMM</name>